<comment type="caution">
    <text evidence="1">The sequence shown here is derived from an EMBL/GenBank/DDBJ whole genome shotgun (WGS) entry which is preliminary data.</text>
</comment>
<gene>
    <name evidence="1" type="ORF">ACFSCX_06455</name>
</gene>
<proteinExistence type="predicted"/>
<sequence>MKTESAASLMENYITSGGYREKKQVELHLKGDKKKGILGAQDQLRHCLKDHDSKRFEYVDLNLVAKFVTKRVYNWDYESLHEYLDDLGLFPLVAKIDNKALKDDLATMDMLEDFRLPSTYYIKPSLNKLGKAVVEVSAAEFRSLGEGELLKTIKNLKVLYERQTQIYEDLKSGMMQCDILQSEKKVEHEYGSVSLIENTQEYDMMEIYQHFGSDFLLKYSKVDNSLLDSYVFQGTIKSSEIEQFRTLHDVRLDFVVMALDVEQKILAQQQKRRILTSLNLEKKRA</sequence>
<accession>A0ABW4LM35</accession>
<reference evidence="2" key="1">
    <citation type="journal article" date="2019" name="Int. J. Syst. Evol. Microbiol.">
        <title>The Global Catalogue of Microorganisms (GCM) 10K type strain sequencing project: providing services to taxonomists for standard genome sequencing and annotation.</title>
        <authorList>
            <consortium name="The Broad Institute Genomics Platform"/>
            <consortium name="The Broad Institute Genome Sequencing Center for Infectious Disease"/>
            <person name="Wu L."/>
            <person name="Ma J."/>
        </authorList>
    </citation>
    <scope>NUCLEOTIDE SEQUENCE [LARGE SCALE GENOMIC DNA]</scope>
    <source>
        <strain evidence="2">CCUG 49339</strain>
    </source>
</reference>
<protein>
    <submittedName>
        <fullName evidence="1">Uncharacterized protein</fullName>
    </submittedName>
</protein>
<keyword evidence="2" id="KW-1185">Reference proteome</keyword>
<evidence type="ECO:0000313" key="1">
    <source>
        <dbReference type="EMBL" id="MFD1736204.1"/>
    </source>
</evidence>
<dbReference type="RefSeq" id="WP_377927351.1">
    <property type="nucleotide sequence ID" value="NZ_JBHUEM010000005.1"/>
</dbReference>
<evidence type="ECO:0000313" key="2">
    <source>
        <dbReference type="Proteomes" id="UP001597214"/>
    </source>
</evidence>
<dbReference type="Proteomes" id="UP001597214">
    <property type="component" value="Unassembled WGS sequence"/>
</dbReference>
<name>A0ABW4LM35_9BACI</name>
<dbReference type="EMBL" id="JBHUEM010000005">
    <property type="protein sequence ID" value="MFD1736204.1"/>
    <property type="molecule type" value="Genomic_DNA"/>
</dbReference>
<organism evidence="1 2">
    <name type="scientific">Bacillus salitolerans</name>
    <dbReference type="NCBI Taxonomy" id="1437434"/>
    <lineage>
        <taxon>Bacteria</taxon>
        <taxon>Bacillati</taxon>
        <taxon>Bacillota</taxon>
        <taxon>Bacilli</taxon>
        <taxon>Bacillales</taxon>
        <taxon>Bacillaceae</taxon>
        <taxon>Bacillus</taxon>
    </lineage>
</organism>